<feature type="compositionally biased region" description="Low complexity" evidence="1">
    <location>
        <begin position="286"/>
        <end position="297"/>
    </location>
</feature>
<proteinExistence type="predicted"/>
<evidence type="ECO:0000259" key="3">
    <source>
        <dbReference type="Pfam" id="PF13632"/>
    </source>
</evidence>
<feature type="region of interest" description="Disordered" evidence="1">
    <location>
        <begin position="272"/>
        <end position="297"/>
    </location>
</feature>
<feature type="region of interest" description="Disordered" evidence="1">
    <location>
        <begin position="1"/>
        <end position="53"/>
    </location>
</feature>
<feature type="region of interest" description="Disordered" evidence="1">
    <location>
        <begin position="375"/>
        <end position="403"/>
    </location>
</feature>
<feature type="domain" description="DUF7928" evidence="4">
    <location>
        <begin position="95"/>
        <end position="249"/>
    </location>
</feature>
<feature type="region of interest" description="Disordered" evidence="1">
    <location>
        <begin position="692"/>
        <end position="736"/>
    </location>
</feature>
<dbReference type="RefSeq" id="XP_011389152.1">
    <property type="nucleotide sequence ID" value="XM_011390850.1"/>
</dbReference>
<feature type="region of interest" description="Disordered" evidence="1">
    <location>
        <begin position="415"/>
        <end position="466"/>
    </location>
</feature>
<feature type="transmembrane region" description="Helical" evidence="2">
    <location>
        <begin position="511"/>
        <end position="539"/>
    </location>
</feature>
<dbReference type="Pfam" id="PF25550">
    <property type="entry name" value="DUF7928"/>
    <property type="match status" value="1"/>
</dbReference>
<feature type="compositionally biased region" description="Basic and acidic residues" evidence="1">
    <location>
        <begin position="441"/>
        <end position="466"/>
    </location>
</feature>
<keyword evidence="2" id="KW-0812">Transmembrane</keyword>
<sequence length="1155" mass="127708">MTDAATATTARNARSRSTSASLKTSRYSLPRSKSGSTSLPSSPTTGKRGLTFDVTTDKSSATTAVIDEATALGDASMSKEVSTDGANWIDAREGYRLMAMHLWQAFRRECLFGLDPACSGMEAASGVAIRYGKGQYVVCPSNDQRLVDFCQSVAVLNCEAAMTLTSSVVAAITTRLVGSITHVPITPCQHIQVVDTMSALAGARKAQNACFVRSEQTLVVWSDKVESLQDSAKDLEEKMIRFVWNSSYYSNANNLVVASSTSGSCTPALAWPTSSTPSSMPDSGATSPISPTFSSKTSISSLANQDHLDKSARNHRPSYQKELDALGRQGSFQSIDGLAVSAAKERAVSGDIASLSTSPKCALLRKASIAADRKVSFTDPAPDPIGIPNEDQRTSNVETPGSSGKVEALVRQAGLQRNNSTFSETNTSQLSSSRSSLSLANEKRQNDSETGESIRDDSDREKQHDEYEQRPLSYIAPLQHGLAVALDILICFLFISKLFEHALRDGDWRRMALAPITLVMFPVILFFCDNIIGIIMQLVGPVNQLHQNSLYFSGKPPVRKLTADLPHITIQMPVYKESLHGVLMPTIESVKKAITTYELQGGTAGIVVSEDGMLLMDKQEQNIRKQFYERNNVGWVARPAHGQEGYLRKGRFKKASNLNFTCHLSMAVEEMMSKARPTTLAELERFHSDPEFVASTEESARVSGEQVASIENKEQVDQQAQSQSQSQSQRLGSDDWSDADETELYRQCLEACLARMHRLAQAKGNIRIGQLILMIDSDTRVPQDCLLDAATEMTQCPDVGVLQHCSGVMLVSDSYFETCIAFFTRLVNFAISFTVANGDVAPFIGHNAILRWSAMQEASFIDPDDQVRKIWSESHVSEDFDMALRLLMAGYITRWATYSNNGFEEGVSLTCDDELNRWQKYAFGCSELVLHRIWHWPFKGLFTPLFKTFLKSSAPIHYKFSACSYIFSYYAIGAAFPMTFGLYLVEGWFYPVLDPSFMTPFKIWVSVVVVFTLGGNVGQIAARYRAKQASLLHLIKEHLSWMPCMFVFFGGLSYHVATALLSHPLGIDMSWGATNKDLADSNFFLEVPLIWKRFCKVILLCTLSIVLVVIMQIPAIVPLNWSIQGFYTYWPLLLTAISHLIYPIVLNPALLRFSF</sequence>
<dbReference type="InParanoid" id="A0A0D1CSH5"/>
<dbReference type="PANTHER" id="PTHR35408">
    <property type="entry name" value="CHROMOSOME 15, WHOLE GENOME SHOTGUN SEQUENCE"/>
    <property type="match status" value="1"/>
</dbReference>
<accession>A0A0D1CSH5</accession>
<feature type="compositionally biased region" description="Low complexity" evidence="1">
    <location>
        <begin position="428"/>
        <end position="439"/>
    </location>
</feature>
<gene>
    <name evidence="5" type="ORF">UMAG_02804</name>
</gene>
<feature type="transmembrane region" description="Helical" evidence="2">
    <location>
        <begin position="1129"/>
        <end position="1151"/>
    </location>
</feature>
<feature type="compositionally biased region" description="Low complexity" evidence="1">
    <location>
        <begin position="718"/>
        <end position="729"/>
    </location>
</feature>
<organism evidence="5 6">
    <name type="scientific">Mycosarcoma maydis</name>
    <name type="common">Corn smut fungus</name>
    <name type="synonym">Ustilago maydis</name>
    <dbReference type="NCBI Taxonomy" id="5270"/>
    <lineage>
        <taxon>Eukaryota</taxon>
        <taxon>Fungi</taxon>
        <taxon>Dikarya</taxon>
        <taxon>Basidiomycota</taxon>
        <taxon>Ustilaginomycotina</taxon>
        <taxon>Ustilaginomycetes</taxon>
        <taxon>Ustilaginales</taxon>
        <taxon>Ustilaginaceae</taxon>
        <taxon>Mycosarcoma</taxon>
    </lineage>
</organism>
<dbReference type="OMA" id="YSWATIV"/>
<keyword evidence="6" id="KW-1185">Reference proteome</keyword>
<dbReference type="InterPro" id="IPR001173">
    <property type="entry name" value="Glyco_trans_2-like"/>
</dbReference>
<name>A0A0D1CSH5_MYCMD</name>
<dbReference type="Proteomes" id="UP000000561">
    <property type="component" value="Chromosome 6"/>
</dbReference>
<dbReference type="EMBL" id="CM003145">
    <property type="protein sequence ID" value="KIS69473.1"/>
    <property type="molecule type" value="Genomic_DNA"/>
</dbReference>
<dbReference type="Gene3D" id="3.90.550.10">
    <property type="entry name" value="Spore Coat Polysaccharide Biosynthesis Protein SpsA, Chain A"/>
    <property type="match status" value="1"/>
</dbReference>
<feature type="transmembrane region" description="Helical" evidence="2">
    <location>
        <begin position="1040"/>
        <end position="1061"/>
    </location>
</feature>
<dbReference type="AlphaFoldDB" id="A0A0D1CSH5"/>
<evidence type="ECO:0000256" key="1">
    <source>
        <dbReference type="SAM" id="MobiDB-lite"/>
    </source>
</evidence>
<feature type="compositionally biased region" description="Low complexity" evidence="1">
    <location>
        <begin position="32"/>
        <end position="47"/>
    </location>
</feature>
<evidence type="ECO:0000313" key="6">
    <source>
        <dbReference type="Proteomes" id="UP000000561"/>
    </source>
</evidence>
<feature type="transmembrane region" description="Helical" evidence="2">
    <location>
        <begin position="967"/>
        <end position="989"/>
    </location>
</feature>
<dbReference type="InterPro" id="IPR057688">
    <property type="entry name" value="DUF7928"/>
</dbReference>
<evidence type="ECO:0000256" key="2">
    <source>
        <dbReference type="SAM" id="Phobius"/>
    </source>
</evidence>
<keyword evidence="2" id="KW-0472">Membrane</keyword>
<feature type="domain" description="Glycosyltransferase 2-like" evidence="3">
    <location>
        <begin position="771"/>
        <end position="983"/>
    </location>
</feature>
<feature type="transmembrane region" description="Helical" evidence="2">
    <location>
        <begin position="1097"/>
        <end position="1117"/>
    </location>
</feature>
<evidence type="ECO:0000313" key="5">
    <source>
        <dbReference type="EMBL" id="KIS69473.1"/>
    </source>
</evidence>
<reference evidence="5 6" key="1">
    <citation type="journal article" date="2006" name="Nature">
        <title>Insights from the genome of the biotrophic fungal plant pathogen Ustilago maydis.</title>
        <authorList>
            <person name="Kamper J."/>
            <person name="Kahmann R."/>
            <person name="Bolker M."/>
            <person name="Ma L.J."/>
            <person name="Brefort T."/>
            <person name="Saville B.J."/>
            <person name="Banuett F."/>
            <person name="Kronstad J.W."/>
            <person name="Gold S.E."/>
            <person name="Muller O."/>
            <person name="Perlin M.H."/>
            <person name="Wosten H.A."/>
            <person name="de Vries R."/>
            <person name="Ruiz-Herrera J."/>
            <person name="Reynaga-Pena C.G."/>
            <person name="Snetselaar K."/>
            <person name="McCann M."/>
            <person name="Perez-Martin J."/>
            <person name="Feldbrugge M."/>
            <person name="Basse C.W."/>
            <person name="Steinberg G."/>
            <person name="Ibeas J.I."/>
            <person name="Holloman W."/>
            <person name="Guzman P."/>
            <person name="Farman M."/>
            <person name="Stajich J.E."/>
            <person name="Sentandreu R."/>
            <person name="Gonzalez-Prieto J.M."/>
            <person name="Kennell J.C."/>
            <person name="Molina L."/>
            <person name="Schirawski J."/>
            <person name="Mendoza-Mendoza A."/>
            <person name="Greilinger D."/>
            <person name="Munch K."/>
            <person name="Rossel N."/>
            <person name="Scherer M."/>
            <person name="Vranes M."/>
            <person name="Ladendorf O."/>
            <person name="Vincon V."/>
            <person name="Fuchs U."/>
            <person name="Sandrock B."/>
            <person name="Meng S."/>
            <person name="Ho E.C."/>
            <person name="Cahill M.J."/>
            <person name="Boyce K.J."/>
            <person name="Klose J."/>
            <person name="Klosterman S.J."/>
            <person name="Deelstra H.J."/>
            <person name="Ortiz-Castellanos L."/>
            <person name="Li W."/>
            <person name="Sanchez-Alonso P."/>
            <person name="Schreier P.H."/>
            <person name="Hauser-Hahn I."/>
            <person name="Vaupel M."/>
            <person name="Koopmann E."/>
            <person name="Friedrich G."/>
            <person name="Voss H."/>
            <person name="Schluter T."/>
            <person name="Margolis J."/>
            <person name="Platt D."/>
            <person name="Swimmer C."/>
            <person name="Gnirke A."/>
            <person name="Chen F."/>
            <person name="Vysotskaia V."/>
            <person name="Mannhaupt G."/>
            <person name="Guldener U."/>
            <person name="Munsterkotter M."/>
            <person name="Haase D."/>
            <person name="Oesterheld M."/>
            <person name="Mewes H.W."/>
            <person name="Mauceli E.W."/>
            <person name="DeCaprio D."/>
            <person name="Wade C.M."/>
            <person name="Butler J."/>
            <person name="Young S."/>
            <person name="Jaffe D.B."/>
            <person name="Calvo S."/>
            <person name="Nusbaum C."/>
            <person name="Galagan J."/>
            <person name="Birren B.W."/>
        </authorList>
    </citation>
    <scope>NUCLEOTIDE SEQUENCE [LARGE SCALE GENOMIC DNA]</scope>
    <source>
        <strain evidence="6">DSM 14603 / FGSC 9021 / UM521</strain>
    </source>
</reference>
<feature type="transmembrane region" description="Helical" evidence="2">
    <location>
        <begin position="1001"/>
        <end position="1020"/>
    </location>
</feature>
<keyword evidence="2" id="KW-1133">Transmembrane helix</keyword>
<dbReference type="GeneID" id="23563462"/>
<dbReference type="Pfam" id="PF13632">
    <property type="entry name" value="Glyco_trans_2_3"/>
    <property type="match status" value="1"/>
</dbReference>
<dbReference type="InterPro" id="IPR029044">
    <property type="entry name" value="Nucleotide-diphossugar_trans"/>
</dbReference>
<feature type="transmembrane region" description="Helical" evidence="2">
    <location>
        <begin position="478"/>
        <end position="499"/>
    </location>
</feature>
<evidence type="ECO:0000259" key="4">
    <source>
        <dbReference type="Pfam" id="PF25550"/>
    </source>
</evidence>
<dbReference type="eggNOG" id="ENOG502QTAT">
    <property type="taxonomic scope" value="Eukaryota"/>
</dbReference>
<dbReference type="KEGG" id="uma:UMAG_02804"/>
<dbReference type="STRING" id="237631.A0A0D1CSH5"/>
<dbReference type="PANTHER" id="PTHR35408:SF3">
    <property type="entry name" value="GLYCOSYLTRANSFERASE 2-LIKE DOMAIN-CONTAINING PROTEIN"/>
    <property type="match status" value="1"/>
</dbReference>
<feature type="compositionally biased region" description="Polar residues" evidence="1">
    <location>
        <begin position="415"/>
        <end position="427"/>
    </location>
</feature>
<dbReference type="OrthoDB" id="2554241at2759"/>
<dbReference type="VEuPathDB" id="FungiDB:UMAG_02804"/>
<dbReference type="SUPFAM" id="SSF53448">
    <property type="entry name" value="Nucleotide-diphospho-sugar transferases"/>
    <property type="match status" value="1"/>
</dbReference>
<protein>
    <submittedName>
        <fullName evidence="5">Uncharacterized protein</fullName>
    </submittedName>
</protein>
<feature type="compositionally biased region" description="Low complexity" evidence="1">
    <location>
        <begin position="1"/>
        <end position="21"/>
    </location>
</feature>